<dbReference type="SUPFAM" id="SSF69349">
    <property type="entry name" value="Phage fibre proteins"/>
    <property type="match status" value="1"/>
</dbReference>
<accession>A0A833GXV2</accession>
<proteinExistence type="predicted"/>
<dbReference type="Pfam" id="PF04717">
    <property type="entry name" value="Phage_base_V"/>
    <property type="match status" value="1"/>
</dbReference>
<evidence type="ECO:0000313" key="3">
    <source>
        <dbReference type="Proteomes" id="UP000460298"/>
    </source>
</evidence>
<organism evidence="2 3">
    <name type="scientific">Leptonema illini</name>
    <dbReference type="NCBI Taxonomy" id="183"/>
    <lineage>
        <taxon>Bacteria</taxon>
        <taxon>Pseudomonadati</taxon>
        <taxon>Spirochaetota</taxon>
        <taxon>Spirochaetia</taxon>
        <taxon>Leptospirales</taxon>
        <taxon>Leptospiraceae</taxon>
        <taxon>Leptonema</taxon>
    </lineage>
</organism>
<evidence type="ECO:0000259" key="1">
    <source>
        <dbReference type="Pfam" id="PF04717"/>
    </source>
</evidence>
<gene>
    <name evidence="2" type="ORF">F9K24_20375</name>
</gene>
<dbReference type="InterPro" id="IPR037026">
    <property type="entry name" value="Vgr_OB-fold_dom_sf"/>
</dbReference>
<dbReference type="InterPro" id="IPR006531">
    <property type="entry name" value="Gp5/Vgr_OB"/>
</dbReference>
<feature type="domain" description="Gp5/Type VI secretion system Vgr protein OB-fold" evidence="1">
    <location>
        <begin position="16"/>
        <end position="89"/>
    </location>
</feature>
<dbReference type="Proteomes" id="UP000460298">
    <property type="component" value="Unassembled WGS sequence"/>
</dbReference>
<comment type="caution">
    <text evidence="2">The sequence shown here is derived from an EMBL/GenBank/DDBJ whole genome shotgun (WGS) entry which is preliminary data.</text>
</comment>
<sequence>MKSARENASYYHGMVVGIVSDGNDPDGLGRVKVRIPRWSDSEESNWARVATFMAGKDRGAVFLPEVDDEVIVMFEAGDPTYPVVIGSLHNGKDTPPFDNSDGANSIRLIKSRSGHVIRFDDTSGSELIEIIDKSEKNSIVIDSANNVVTISTGADVEVSAPDGSFSVEAQEIKLKASGDCKITADGDIKIESSGNMDLSGSEINLN</sequence>
<reference evidence="2 3" key="1">
    <citation type="submission" date="2019-10" db="EMBL/GenBank/DDBJ databases">
        <title>Extracellular Electron Transfer in a Candidatus Methanoperedens spp. Enrichment Culture.</title>
        <authorList>
            <person name="Berger S."/>
            <person name="Rangel Shaw D."/>
            <person name="Berben T."/>
            <person name="In 'T Zandt M."/>
            <person name="Frank J."/>
            <person name="Reimann J."/>
            <person name="Jetten M.S.M."/>
            <person name="Welte C.U."/>
        </authorList>
    </citation>
    <scope>NUCLEOTIDE SEQUENCE [LARGE SCALE GENOMIC DNA]</scope>
    <source>
        <strain evidence="2">SB12</strain>
    </source>
</reference>
<dbReference type="Gene3D" id="2.40.50.230">
    <property type="entry name" value="Gp5 N-terminal domain"/>
    <property type="match status" value="1"/>
</dbReference>
<dbReference type="SUPFAM" id="SSF69255">
    <property type="entry name" value="gp5 N-terminal domain-like"/>
    <property type="match status" value="1"/>
</dbReference>
<dbReference type="AlphaFoldDB" id="A0A833GXV2"/>
<name>A0A833GXV2_9LEPT</name>
<protein>
    <submittedName>
        <fullName evidence="2">Phage tail protein</fullName>
    </submittedName>
</protein>
<dbReference type="EMBL" id="WBUI01000034">
    <property type="protein sequence ID" value="KAB2929262.1"/>
    <property type="molecule type" value="Genomic_DNA"/>
</dbReference>
<evidence type="ECO:0000313" key="2">
    <source>
        <dbReference type="EMBL" id="KAB2929262.1"/>
    </source>
</evidence>